<keyword evidence="3" id="KW-0812">Transmembrane</keyword>
<evidence type="ECO:0000313" key="7">
    <source>
        <dbReference type="EMBL" id="MVO09279.1"/>
    </source>
</evidence>
<feature type="domain" description="GEVED" evidence="5">
    <location>
        <begin position="1185"/>
        <end position="1261"/>
    </location>
</feature>
<dbReference type="Proteomes" id="UP000431264">
    <property type="component" value="Unassembled WGS sequence"/>
</dbReference>
<reference evidence="8" key="1">
    <citation type="submission" date="2019-05" db="EMBL/GenBank/DDBJ databases">
        <title>Flavobacterium profundi sp. nov., isolated from a deep-sea seamount.</title>
        <authorList>
            <person name="Zhang D.-C."/>
        </authorList>
    </citation>
    <scope>NUCLEOTIDE SEQUENCE [LARGE SCALE GENOMIC DNA]</scope>
    <source>
        <strain evidence="8">TP390</strain>
    </source>
</reference>
<dbReference type="SUPFAM" id="SSF48726">
    <property type="entry name" value="Immunoglobulin"/>
    <property type="match status" value="2"/>
</dbReference>
<name>A0A6I4IL46_9FLAO</name>
<keyword evidence="1" id="KW-0175">Coiled coil</keyword>
<organism evidence="7 8">
    <name type="scientific">Flavobacterium profundi</name>
    <dbReference type="NCBI Taxonomy" id="1774945"/>
    <lineage>
        <taxon>Bacteria</taxon>
        <taxon>Pseudomonadati</taxon>
        <taxon>Bacteroidota</taxon>
        <taxon>Flavobacteriia</taxon>
        <taxon>Flavobacteriales</taxon>
        <taxon>Flavobacteriaceae</taxon>
        <taxon>Flavobacterium</taxon>
    </lineage>
</organism>
<protein>
    <submittedName>
        <fullName evidence="7">Uncharacterized protein</fullName>
    </submittedName>
</protein>
<sequence>MKLLYSFDGLCSFFAQKYHNLMINNFLIVLYVLLFSLFFNNETYSQTYTDNTPGTNSFVVPCDVTSITVSAWGAGGAGGAADNNSNGGSGGGGGGYSSRTFTVTPGQTITYTVGAGGNGGNGNGQNGGNTTILTLTANGGTGGGQNEGAVGTGGSASGGTTNLTGGIGSIGIDIGIITVGGAGGTGANGGAGGAALTGGGSNNGNNGTGPGGGGGGARRVTNSGGRRQGGDGANGQIQITYTSTLQNYCTPSFTTFVLPITNVTFAGINNTTSNTTGGSSLERFCSTGNVIRTNSYTISVSGNTDGNYTDYVRVYIDWNQNGNFGDNTNEIYDIGTITNSNGVDGILTSNTILVPNTASIGNTTMRVMKRWNGYSTDACQTGGGYGQAEDYIINVSAIAPPTVTSFTPTSGCVGSTFDITGTNFIGATAVTIGGTNVTSFVVNSSTSITATVGTGTTGQVRVTNSAGTGTSLGIFTVVATPTITSQPVSTLICKPGNGSFSVTATGATSYQWRRNGVNLTNTAPYSGVNTATLTLTDPALAIAGTFDVVVSNGLCSTTSNTASLTIDTTPVISSQPTATSICESGSGSFSVTATGGTTYQWRRNGVNLTNTAPYSNTTTATLTITNPTVAIAGNFDVVITSTSGCTVTSSTAALTVIATPANPGNPTSDSPQCNPTGVTLTRTGTPPAGETWYWQTAPGGTNTTNSANTFVVNTSGTYHIRSRNNVTGCWSIGEGSLAVVVNNAPTAIATTPSPTTSTSGICYMGSGAVSSISWAAVAGATSYDVYFGAGSLPAVVTTNTVSTSYNTGALAASTTYYWKIVPRNACGITTGTPVVWNFTTTDKPCYCPSTGSTSSYGVTGVQFNTINNTSTATNVAYSNFTAISTTVLKTVSYNINVYVNTNGNNTNYQTVWIDWNGNGLFTDAGETYNLGTATNTANGLSSACPLSITVPAGAITGQTRMRVQSKLGSATGSSCATGFSGEVEDYTLDIIPASPCSTPTAQPTALLLSPTGTFISGSFTPASPAPNNYLVVYNTTGTVPTPTNGSTYSVGGTIGAGNIVVSTDNSTSFTISGLTNTTTYYVFVFSYNSFCTGGPRYNTTSPLTGFTTTNTQNYCTPSVTLGLQSSNYITQVNFVGNLTNSSNTSTFSTNPAGFQDFSSLTPKASQAQGEGVNIFVDTNRNTAVYMKAWVDWNKDNAFDDTTEIVYQSTSAFLNTTFGFIVPTGTTPGDYRIRIRINVGSNSFTSCGNLNSGGETEDYTFTVIANCAAKIQTIASATRCGTGTVTLGATGTAGTTQYRWYSAKTGGVLVGTSNTTTWTTPSISTDTPYYVTAFNGTCESLFRTQVIAYVKPVSNITFTTSNPEVCGEDSIIALTASTTTERISLINENFESGLGVFANNSIASPNTAITNWQIRSSTYVPPYPTYPVWYPAISSGFSPNQFAMTTSDLSTGGSSFGKVETALESSAVNTTGFLNLTLSFRMYFSSYYDANSATVEYVIVEYKNGSGAWTAIPSAIFVSDVGIGNQFATQTYDLSSYTNIASLQLRFRYKAGWCDGVAIDDVHLYGDKPLTPAFTWTSALPVDAYIDAACTIPYTSGTPISTVYIKPTVTQLETPSYSFTANANLTNGCSTSSTINVTNKTKIWKGGSSTDWNDANNWSPVGVPDINTCVIISNTGVNSVLNTGANGIGKNLTIKSGSTLNVQNSKALTIKEFIVNNGTFNLDNNTSVIQIDNTLNSGSGTTTMTRQGVTTNTYDYIYYSSPVTSFPVASLSGSPRYVWQPTVNRAPTYPSNFGTWVSASGNMTVGKGYISRQGVAGTKTVNFTGTLNNGNLSIPVSRGTYNGANYTGPTPTPVTKDDDNLNLIGNPYPSAISAIDFLNTNTNLEGFVKIWTHGTAVSTSTTSPFYENYQSNYSINDYITYNSTGTSSGPGVFGGLIASGQGFFVQMKHTSASTTENVNFTNSMRNAAYSNSQFYRDVTNEVEANRIWLDLTKENGPSVRTLVGYITNATDDLDRLYDAPAVDKNYFDIYSILNSSEKLNIQGRALPFNENDQVAIGMYIAQDGNYTIGIGAVDGLFGDTNQNIYLEDLTTGIIHDLKLTPYSFNSNSGNIDNRFILRYNNSNNLGNQDFETNENDILILTNDYLTIKSLVKNIESITIHDILGRNITTINQINSLEKEIKNIQKNNAPLIIEVKLDNGFTVKKKIIF</sequence>
<evidence type="ECO:0000259" key="6">
    <source>
        <dbReference type="Pfam" id="PF21722"/>
    </source>
</evidence>
<gene>
    <name evidence="7" type="ORF">GOQ30_08930</name>
</gene>
<keyword evidence="3" id="KW-0472">Membrane</keyword>
<keyword evidence="8" id="KW-1185">Reference proteome</keyword>
<feature type="domain" description="Ig-like" evidence="4">
    <location>
        <begin position="1274"/>
        <end position="1351"/>
    </location>
</feature>
<proteinExistence type="predicted"/>
<dbReference type="InterPro" id="IPR014756">
    <property type="entry name" value="Ig_E-set"/>
</dbReference>
<evidence type="ECO:0000313" key="8">
    <source>
        <dbReference type="Proteomes" id="UP000431264"/>
    </source>
</evidence>
<evidence type="ECO:0000256" key="1">
    <source>
        <dbReference type="SAM" id="Coils"/>
    </source>
</evidence>
<dbReference type="SUPFAM" id="SSF81296">
    <property type="entry name" value="E set domains"/>
    <property type="match status" value="1"/>
</dbReference>
<feature type="region of interest" description="Disordered" evidence="2">
    <location>
        <begin position="202"/>
        <end position="235"/>
    </location>
</feature>
<dbReference type="Pfam" id="PF20009">
    <property type="entry name" value="GEVED"/>
    <property type="match status" value="3"/>
</dbReference>
<dbReference type="InterPro" id="IPR036179">
    <property type="entry name" value="Ig-like_dom_sf"/>
</dbReference>
<accession>A0A6I4IL46</accession>
<dbReference type="EMBL" id="WQLW01000005">
    <property type="protein sequence ID" value="MVO09279.1"/>
    <property type="molecule type" value="Genomic_DNA"/>
</dbReference>
<feature type="compositionally biased region" description="Gly residues" evidence="2">
    <location>
        <begin position="202"/>
        <end position="217"/>
    </location>
</feature>
<feature type="coiled-coil region" evidence="1">
    <location>
        <begin position="2165"/>
        <end position="2192"/>
    </location>
</feature>
<comment type="caution">
    <text evidence="7">The sequence shown here is derived from an EMBL/GenBank/DDBJ whole genome shotgun (WGS) entry which is preliminary data.</text>
</comment>
<evidence type="ECO:0000256" key="2">
    <source>
        <dbReference type="SAM" id="MobiDB-lite"/>
    </source>
</evidence>
<feature type="domain" description="Glycine-rich" evidence="6">
    <location>
        <begin position="53"/>
        <end position="241"/>
    </location>
</feature>
<feature type="transmembrane region" description="Helical" evidence="3">
    <location>
        <begin position="21"/>
        <end position="39"/>
    </location>
</feature>
<dbReference type="InterPro" id="IPR044023">
    <property type="entry name" value="Ig_7"/>
</dbReference>
<dbReference type="InterPro" id="IPR013783">
    <property type="entry name" value="Ig-like_fold"/>
</dbReference>
<dbReference type="Gene3D" id="2.60.40.10">
    <property type="entry name" value="Immunoglobulins"/>
    <property type="match status" value="4"/>
</dbReference>
<dbReference type="Pfam" id="PF19081">
    <property type="entry name" value="Ig_7"/>
    <property type="match status" value="1"/>
</dbReference>
<evidence type="ECO:0000256" key="3">
    <source>
        <dbReference type="SAM" id="Phobius"/>
    </source>
</evidence>
<keyword evidence="3" id="KW-1133">Transmembrane helix</keyword>
<evidence type="ECO:0000259" key="5">
    <source>
        <dbReference type="Pfam" id="PF20009"/>
    </source>
</evidence>
<dbReference type="InterPro" id="IPR049304">
    <property type="entry name" value="Gly_rich_dom"/>
</dbReference>
<dbReference type="Pfam" id="PF21722">
    <property type="entry name" value="Gly_rich_2"/>
    <property type="match status" value="1"/>
</dbReference>
<evidence type="ECO:0000259" key="4">
    <source>
        <dbReference type="Pfam" id="PF19081"/>
    </source>
</evidence>
<feature type="domain" description="GEVED" evidence="5">
    <location>
        <begin position="311"/>
        <end position="394"/>
    </location>
</feature>
<dbReference type="OrthoDB" id="1652165at2"/>
<dbReference type="RefSeq" id="WP_157504215.1">
    <property type="nucleotide sequence ID" value="NZ_VDCZ01000005.1"/>
</dbReference>
<dbReference type="InterPro" id="IPR045474">
    <property type="entry name" value="GEVED"/>
</dbReference>
<feature type="domain" description="GEVED" evidence="5">
    <location>
        <begin position="910"/>
        <end position="988"/>
    </location>
</feature>